<dbReference type="Pfam" id="PF18199">
    <property type="entry name" value="Dynein_C"/>
    <property type="match status" value="1"/>
</dbReference>
<evidence type="ECO:0000259" key="1">
    <source>
        <dbReference type="Pfam" id="PF18199"/>
    </source>
</evidence>
<dbReference type="InterPro" id="IPR043160">
    <property type="entry name" value="Dynein_C_barrel"/>
</dbReference>
<dbReference type="Gene3D" id="3.10.490.20">
    <property type="match status" value="1"/>
</dbReference>
<dbReference type="GO" id="GO:0007018">
    <property type="term" value="P:microtubule-based movement"/>
    <property type="evidence" value="ECO:0007669"/>
    <property type="project" value="InterPro"/>
</dbReference>
<dbReference type="GO" id="GO:0030286">
    <property type="term" value="C:dynein complex"/>
    <property type="evidence" value="ECO:0007669"/>
    <property type="project" value="InterPro"/>
</dbReference>
<proteinExistence type="predicted"/>
<protein>
    <submittedName>
        <fullName evidence="2">Dynein heavy chain 14, axonemal</fullName>
    </submittedName>
</protein>
<evidence type="ECO:0000313" key="2">
    <source>
        <dbReference type="EMBL" id="ELK32135.1"/>
    </source>
</evidence>
<dbReference type="PANTHER" id="PTHR22878:SF64">
    <property type="entry name" value="DYNEIN AXONEMAL HEAVY CHAIN 14"/>
    <property type="match status" value="1"/>
</dbReference>
<feature type="domain" description="Dynein heavy chain C-terminal" evidence="1">
    <location>
        <begin position="85"/>
        <end position="139"/>
    </location>
</feature>
<accession>L5M1I4</accession>
<dbReference type="Proteomes" id="UP000010556">
    <property type="component" value="Unassembled WGS sequence"/>
</dbReference>
<evidence type="ECO:0000313" key="3">
    <source>
        <dbReference type="Proteomes" id="UP000010556"/>
    </source>
</evidence>
<dbReference type="GO" id="GO:0051959">
    <property type="term" value="F:dynein light intermediate chain binding"/>
    <property type="evidence" value="ECO:0007669"/>
    <property type="project" value="InterPro"/>
</dbReference>
<dbReference type="PANTHER" id="PTHR22878">
    <property type="entry name" value="DYNEIN HEAVY CHAIN 6, AXONEMAL-LIKE-RELATED"/>
    <property type="match status" value="1"/>
</dbReference>
<organism evidence="2 3">
    <name type="scientific">Myotis davidii</name>
    <name type="common">David's myotis</name>
    <dbReference type="NCBI Taxonomy" id="225400"/>
    <lineage>
        <taxon>Eukaryota</taxon>
        <taxon>Metazoa</taxon>
        <taxon>Chordata</taxon>
        <taxon>Craniata</taxon>
        <taxon>Vertebrata</taxon>
        <taxon>Euteleostomi</taxon>
        <taxon>Mammalia</taxon>
        <taxon>Eutheria</taxon>
        <taxon>Laurasiatheria</taxon>
        <taxon>Chiroptera</taxon>
        <taxon>Yangochiroptera</taxon>
        <taxon>Vespertilionidae</taxon>
        <taxon>Myotis</taxon>
    </lineage>
</organism>
<gene>
    <name evidence="2" type="ORF">MDA_GLEAN10022832</name>
</gene>
<reference evidence="3" key="1">
    <citation type="journal article" date="2013" name="Science">
        <title>Comparative analysis of bat genomes provides insight into the evolution of flight and immunity.</title>
        <authorList>
            <person name="Zhang G."/>
            <person name="Cowled C."/>
            <person name="Shi Z."/>
            <person name="Huang Z."/>
            <person name="Bishop-Lilly K.A."/>
            <person name="Fang X."/>
            <person name="Wynne J.W."/>
            <person name="Xiong Z."/>
            <person name="Baker M.L."/>
            <person name="Zhao W."/>
            <person name="Tachedjian M."/>
            <person name="Zhu Y."/>
            <person name="Zhou P."/>
            <person name="Jiang X."/>
            <person name="Ng J."/>
            <person name="Yang L."/>
            <person name="Wu L."/>
            <person name="Xiao J."/>
            <person name="Feng Y."/>
            <person name="Chen Y."/>
            <person name="Sun X."/>
            <person name="Zhang Y."/>
            <person name="Marsh G.A."/>
            <person name="Crameri G."/>
            <person name="Broder C.C."/>
            <person name="Frey K.G."/>
            <person name="Wang L.F."/>
            <person name="Wang J."/>
        </authorList>
    </citation>
    <scope>NUCLEOTIDE SEQUENCE [LARGE SCALE GENOMIC DNA]</scope>
</reference>
<name>L5M1I4_MYODS</name>
<keyword evidence="3" id="KW-1185">Reference proteome</keyword>
<dbReference type="GO" id="GO:0045505">
    <property type="term" value="F:dynein intermediate chain binding"/>
    <property type="evidence" value="ECO:0007669"/>
    <property type="project" value="InterPro"/>
</dbReference>
<dbReference type="InterPro" id="IPR041228">
    <property type="entry name" value="Dynein_C"/>
</dbReference>
<dbReference type="InterPro" id="IPR026983">
    <property type="entry name" value="DHC"/>
</dbReference>
<dbReference type="AlphaFoldDB" id="L5M1I4"/>
<sequence>MRTAPGSLKLTRNLLLSEAFLTAVLQDYGRAHGISTDALTFTHQVIPSTIGPKEEEFSIIVQKTLNLVRRAFKVSTEAPAAANPPESEGHTFECPVYQTPQRSSISTTTGSPSHCLTSVFLPTRRPPSHWITMQVALLCEKHAK</sequence>
<dbReference type="EMBL" id="KB105638">
    <property type="protein sequence ID" value="ELK32135.1"/>
    <property type="molecule type" value="Genomic_DNA"/>
</dbReference>